<dbReference type="InterPro" id="IPR035965">
    <property type="entry name" value="PAS-like_dom_sf"/>
</dbReference>
<evidence type="ECO:0000313" key="10">
    <source>
        <dbReference type="Proteomes" id="UP001549321"/>
    </source>
</evidence>
<dbReference type="EC" id="2.7.13.3" evidence="2"/>
<dbReference type="InterPro" id="IPR011102">
    <property type="entry name" value="Sig_transdc_His_kinase_HWE"/>
</dbReference>
<name>A0ABV2QYA9_9HYPH</name>
<keyword evidence="3" id="KW-0597">Phosphoprotein</keyword>
<reference evidence="9 10" key="1">
    <citation type="submission" date="2024-06" db="EMBL/GenBank/DDBJ databases">
        <title>Sorghum-associated microbial communities from plants grown in Nebraska, USA.</title>
        <authorList>
            <person name="Schachtman D."/>
        </authorList>
    </citation>
    <scope>NUCLEOTIDE SEQUENCE [LARGE SCALE GENOMIC DNA]</scope>
    <source>
        <strain evidence="9 10">3207</strain>
    </source>
</reference>
<evidence type="ECO:0000259" key="8">
    <source>
        <dbReference type="SMART" id="SM00911"/>
    </source>
</evidence>
<evidence type="ECO:0000313" key="9">
    <source>
        <dbReference type="EMBL" id="MET4633980.1"/>
    </source>
</evidence>
<keyword evidence="10" id="KW-1185">Reference proteome</keyword>
<evidence type="ECO:0000256" key="4">
    <source>
        <dbReference type="ARBA" id="ARBA00022679"/>
    </source>
</evidence>
<keyword evidence="5" id="KW-0547">Nucleotide-binding</keyword>
<gene>
    <name evidence="9" type="ORF">ABIE08_001893</name>
</gene>
<dbReference type="PANTHER" id="PTHR41523">
    <property type="entry name" value="TWO-COMPONENT SYSTEM SENSOR PROTEIN"/>
    <property type="match status" value="1"/>
</dbReference>
<sequence>MADGAQHFLATAAGQGADLRFLSGGGEMGARVRAFDWASSPLGEPQDWPHSLRTVVALVLSSRFPKCLVWGDPMISIYNDAFAPILGKKPMSIGRSFRDIWSEAWPSIGPIADKAFAGEATFIEDFPLVVNRNGYPEQAYFTFSYSPVLGETGEVAGFMDTVIETTGKVEAENRLRVLNAELGHRMKNTQAIVQAIARQTLRGMADEEALHAFTQRLIALSSAHEILLKQDWQAAPLKAVVEGVLVHHLEANRFQLDGPDFHIGPKAVLSISLMMHEMATNAIKHGSFSVPNGRVDIAWTIEGEGEDAVLRLRWCERDGPPAAAPTRHGFGSRLIEGGLTGTGNTKLHFLPTGLVGEFEAPVNWISAGAI</sequence>
<dbReference type="EMBL" id="JBEPSM010000001">
    <property type="protein sequence ID" value="MET4633980.1"/>
    <property type="molecule type" value="Genomic_DNA"/>
</dbReference>
<evidence type="ECO:0000256" key="2">
    <source>
        <dbReference type="ARBA" id="ARBA00012438"/>
    </source>
</evidence>
<organism evidence="9 10">
    <name type="scientific">Kaistia defluvii</name>
    <dbReference type="NCBI Taxonomy" id="410841"/>
    <lineage>
        <taxon>Bacteria</taxon>
        <taxon>Pseudomonadati</taxon>
        <taxon>Pseudomonadota</taxon>
        <taxon>Alphaproteobacteria</taxon>
        <taxon>Hyphomicrobiales</taxon>
        <taxon>Kaistiaceae</taxon>
        <taxon>Kaistia</taxon>
    </lineage>
</organism>
<evidence type="ECO:0000256" key="1">
    <source>
        <dbReference type="ARBA" id="ARBA00000085"/>
    </source>
</evidence>
<dbReference type="Gene3D" id="3.30.450.20">
    <property type="entry name" value="PAS domain"/>
    <property type="match status" value="1"/>
</dbReference>
<keyword evidence="7" id="KW-0067">ATP-binding</keyword>
<dbReference type="GO" id="GO:0016301">
    <property type="term" value="F:kinase activity"/>
    <property type="evidence" value="ECO:0007669"/>
    <property type="project" value="UniProtKB-KW"/>
</dbReference>
<dbReference type="Pfam" id="PF07536">
    <property type="entry name" value="HWE_HK"/>
    <property type="match status" value="1"/>
</dbReference>
<accession>A0ABV2QYA9</accession>
<evidence type="ECO:0000256" key="5">
    <source>
        <dbReference type="ARBA" id="ARBA00022741"/>
    </source>
</evidence>
<dbReference type="Proteomes" id="UP001549321">
    <property type="component" value="Unassembled WGS sequence"/>
</dbReference>
<evidence type="ECO:0000256" key="7">
    <source>
        <dbReference type="ARBA" id="ARBA00022840"/>
    </source>
</evidence>
<evidence type="ECO:0000256" key="6">
    <source>
        <dbReference type="ARBA" id="ARBA00022777"/>
    </source>
</evidence>
<dbReference type="InterPro" id="IPR036890">
    <property type="entry name" value="HATPase_C_sf"/>
</dbReference>
<feature type="domain" description="Signal transduction histidine kinase HWE region" evidence="8">
    <location>
        <begin position="181"/>
        <end position="260"/>
    </location>
</feature>
<dbReference type="SUPFAM" id="SSF55785">
    <property type="entry name" value="PYP-like sensor domain (PAS domain)"/>
    <property type="match status" value="1"/>
</dbReference>
<comment type="catalytic activity">
    <reaction evidence="1">
        <text>ATP + protein L-histidine = ADP + protein N-phospho-L-histidine.</text>
        <dbReference type="EC" id="2.7.13.3"/>
    </reaction>
</comment>
<proteinExistence type="predicted"/>
<keyword evidence="6 9" id="KW-0418">Kinase</keyword>
<dbReference type="RefSeq" id="WP_354550538.1">
    <property type="nucleotide sequence ID" value="NZ_JBEPSM010000001.1"/>
</dbReference>
<dbReference type="SMART" id="SM00911">
    <property type="entry name" value="HWE_HK"/>
    <property type="match status" value="1"/>
</dbReference>
<protein>
    <recommendedName>
        <fullName evidence="2">histidine kinase</fullName>
        <ecNumber evidence="2">2.7.13.3</ecNumber>
    </recommendedName>
</protein>
<comment type="caution">
    <text evidence="9">The sequence shown here is derived from an EMBL/GenBank/DDBJ whole genome shotgun (WGS) entry which is preliminary data.</text>
</comment>
<evidence type="ECO:0000256" key="3">
    <source>
        <dbReference type="ARBA" id="ARBA00022553"/>
    </source>
</evidence>
<dbReference type="Gene3D" id="3.30.565.10">
    <property type="entry name" value="Histidine kinase-like ATPase, C-terminal domain"/>
    <property type="match status" value="1"/>
</dbReference>
<keyword evidence="4" id="KW-0808">Transferase</keyword>
<dbReference type="PANTHER" id="PTHR41523:SF7">
    <property type="entry name" value="HISTIDINE KINASE"/>
    <property type="match status" value="1"/>
</dbReference>